<accession>A0A4R4T8B4</accession>
<evidence type="ECO:0000259" key="1">
    <source>
        <dbReference type="Pfam" id="PF25232"/>
    </source>
</evidence>
<dbReference type="Pfam" id="PF25232">
    <property type="entry name" value="DUF7848"/>
    <property type="match status" value="1"/>
</dbReference>
<dbReference type="EMBL" id="SMKI01000258">
    <property type="protein sequence ID" value="TDC72216.1"/>
    <property type="molecule type" value="Genomic_DNA"/>
</dbReference>
<proteinExistence type="predicted"/>
<evidence type="ECO:0000313" key="2">
    <source>
        <dbReference type="EMBL" id="TDC72216.1"/>
    </source>
</evidence>
<feature type="domain" description="DUF7848" evidence="1">
    <location>
        <begin position="1"/>
        <end position="75"/>
    </location>
</feature>
<name>A0A4R4T8B4_9ACTN</name>
<dbReference type="OrthoDB" id="4246702at2"/>
<dbReference type="AlphaFoldDB" id="A0A4R4T8B4"/>
<sequence>MTRAVYRFEEWVVALDDEPDAEPIVFGAQCAVCLNASDSLADEEQVAHWVLDHAGQHPSHHSYRELIQRPLRAWMPKVPNP</sequence>
<protein>
    <recommendedName>
        <fullName evidence="1">DUF7848 domain-containing protein</fullName>
    </recommendedName>
</protein>
<reference evidence="2 3" key="1">
    <citation type="submission" date="2019-03" db="EMBL/GenBank/DDBJ databases">
        <title>Draft genome sequences of novel Actinobacteria.</title>
        <authorList>
            <person name="Sahin N."/>
            <person name="Ay H."/>
            <person name="Saygin H."/>
        </authorList>
    </citation>
    <scope>NUCLEOTIDE SEQUENCE [LARGE SCALE GENOMIC DNA]</scope>
    <source>
        <strain evidence="2 3">DSM 41900</strain>
    </source>
</reference>
<gene>
    <name evidence="2" type="ORF">E1283_22310</name>
</gene>
<dbReference type="Proteomes" id="UP000295345">
    <property type="component" value="Unassembled WGS sequence"/>
</dbReference>
<evidence type="ECO:0000313" key="3">
    <source>
        <dbReference type="Proteomes" id="UP000295345"/>
    </source>
</evidence>
<dbReference type="RefSeq" id="WP_132819901.1">
    <property type="nucleotide sequence ID" value="NZ_SMKI01000258.1"/>
</dbReference>
<keyword evidence="3" id="KW-1185">Reference proteome</keyword>
<dbReference type="InterPro" id="IPR057170">
    <property type="entry name" value="DUF7848"/>
</dbReference>
<comment type="caution">
    <text evidence="2">The sequence shown here is derived from an EMBL/GenBank/DDBJ whole genome shotgun (WGS) entry which is preliminary data.</text>
</comment>
<organism evidence="2 3">
    <name type="scientific">Streptomyces hainanensis</name>
    <dbReference type="NCBI Taxonomy" id="402648"/>
    <lineage>
        <taxon>Bacteria</taxon>
        <taxon>Bacillati</taxon>
        <taxon>Actinomycetota</taxon>
        <taxon>Actinomycetes</taxon>
        <taxon>Kitasatosporales</taxon>
        <taxon>Streptomycetaceae</taxon>
        <taxon>Streptomyces</taxon>
    </lineage>
</organism>